<feature type="transmembrane region" description="Helical" evidence="2">
    <location>
        <begin position="434"/>
        <end position="456"/>
    </location>
</feature>
<dbReference type="PANTHER" id="PTHR32063">
    <property type="match status" value="1"/>
</dbReference>
<proteinExistence type="predicted"/>
<dbReference type="Pfam" id="PF00873">
    <property type="entry name" value="ACR_tran"/>
    <property type="match status" value="1"/>
</dbReference>
<keyword evidence="2" id="KW-0812">Transmembrane</keyword>
<dbReference type="Gene3D" id="3.30.70.1320">
    <property type="entry name" value="Multidrug efflux transporter AcrB pore domain like"/>
    <property type="match status" value="1"/>
</dbReference>
<dbReference type="OrthoDB" id="9806532at2"/>
<feature type="transmembrane region" description="Helical" evidence="2">
    <location>
        <begin position="462"/>
        <end position="485"/>
    </location>
</feature>
<sequence length="1087" mass="120097">MRDLVRWAIRNTPAMNMIMICVILVGLISFVTLRRETFPEFELEIVLVTVPYPGASPEEVESGICEKIEEAVKDTVGIKKMTSVANNDYGAVILELNADVDAQRVLNEVRGDVERIPSFPLLAEDPEVQQITLRESAITVGVLGPETDQPSPELEWRLRDLAEEIRVELLALPNVSQAELSGAKDYQIDIEIAEDTLRRFGLTLKQVSQIVRDENLEMPGGLIRTASQEVLVRGENKRDIGREIAKLPLIKTVDGVVLSVGDLGTVRDDFDDVTSFQRVDGRPTIAISVNRTAQEDLIVITDEVKQFVKERTDLVPEGFSLVTWGDQSEEVSDRLNTLTSNGWQGLVLVLIILALFMNTRLAFWVSMGIPISMLGACATLLYFGETLNMLTMFSFLMALGIVVDDAIVIGENIYAHREMGKSFHRAAIDGTAEVLPSVAMSIATTVLAFVPMFFVAGVMGKFMAVMPLAMIAILVISLLEAAFILPCHLAHGDDSDDPFNNMIDFFAYPFRPIGAVINKVGEFASARLDWFVERIYQPGLRFSLGNPVTVVTLAVAILAVSISVVYAGFVPLNLMPSLDSKTIVANVAFPDGTPASLADEATQQIEAAIREVNAKHEEGGETVVQLIRRNVGFAQLRQGPGQTTDQFGSHLGSVVVRLTSPGLRSVSSTQIVDEWREATGAIVGSDSLVFDSQEIGPGGKQIEFKLLTTPSNMSRLEEAVEEVKAELAKSAGVYDIEDDSSPGKMELRLRMKENAKAMNVSERDLAETIRATYYGDEVMRLQRGRHEVKLMVRYPREDRRSLAEFDQIRIRTGDGSERPITELAHVEIVRPLSEINRLDQKRSITVSANVNQRLANSNAIIENLKTEYVPELLKKYPGVSIRWEGQKEQQSESLGSLLIGTLVAMMAMYVLLTIEFNSYFQPLIVMIAIPFGLIGAIAGHLLLGLELTLFSFFGLVALCGVVVNDSIVLVDFINHRLRDGLTLYDALMDTGRRRFRPVLLTSITTIAGLTPLLFETSLQAQVLIPMAVSLCFGLMASTFLVLYLVPVLYLIYAYLGGQRLHQEEEDEDDLEELPPVQREELVAADLD</sequence>
<feature type="transmembrane region" description="Helical" evidence="2">
    <location>
        <begin position="363"/>
        <end position="383"/>
    </location>
</feature>
<evidence type="ECO:0000313" key="3">
    <source>
        <dbReference type="EMBL" id="TWT33380.1"/>
    </source>
</evidence>
<feature type="region of interest" description="Disordered" evidence="1">
    <location>
        <begin position="1065"/>
        <end position="1087"/>
    </location>
</feature>
<dbReference type="Gene3D" id="3.30.2090.10">
    <property type="entry name" value="Multidrug efflux transporter AcrB TolC docking domain, DN and DC subdomains"/>
    <property type="match status" value="2"/>
</dbReference>
<keyword evidence="2" id="KW-1133">Transmembrane helix</keyword>
<feature type="transmembrane region" description="Helical" evidence="2">
    <location>
        <begin position="338"/>
        <end position="356"/>
    </location>
</feature>
<dbReference type="InterPro" id="IPR027463">
    <property type="entry name" value="AcrB_DN_DC_subdom"/>
</dbReference>
<feature type="transmembrane region" description="Helical" evidence="2">
    <location>
        <begin position="949"/>
        <end position="974"/>
    </location>
</feature>
<feature type="transmembrane region" description="Helical" evidence="2">
    <location>
        <begin position="12"/>
        <end position="33"/>
    </location>
</feature>
<feature type="transmembrane region" description="Helical" evidence="2">
    <location>
        <begin position="1026"/>
        <end position="1052"/>
    </location>
</feature>
<protein>
    <submittedName>
        <fullName evidence="3">Swarming motility protein SwrC</fullName>
    </submittedName>
</protein>
<dbReference type="EMBL" id="SJPF01000003">
    <property type="protein sequence ID" value="TWT33380.1"/>
    <property type="molecule type" value="Genomic_DNA"/>
</dbReference>
<accession>A0A5C5V5N9</accession>
<comment type="caution">
    <text evidence="3">The sequence shown here is derived from an EMBL/GenBank/DDBJ whole genome shotgun (WGS) entry which is preliminary data.</text>
</comment>
<dbReference type="AlphaFoldDB" id="A0A5C5V5N9"/>
<name>A0A5C5V5N9_9BACT</name>
<dbReference type="GO" id="GO:0005886">
    <property type="term" value="C:plasma membrane"/>
    <property type="evidence" value="ECO:0007669"/>
    <property type="project" value="TreeGrafter"/>
</dbReference>
<feature type="transmembrane region" description="Helical" evidence="2">
    <location>
        <begin position="995"/>
        <end position="1014"/>
    </location>
</feature>
<feature type="transmembrane region" description="Helical" evidence="2">
    <location>
        <begin position="389"/>
        <end position="414"/>
    </location>
</feature>
<dbReference type="Gene3D" id="3.30.70.1440">
    <property type="entry name" value="Multidrug efflux transporter AcrB pore domain"/>
    <property type="match status" value="1"/>
</dbReference>
<evidence type="ECO:0000313" key="4">
    <source>
        <dbReference type="Proteomes" id="UP000318878"/>
    </source>
</evidence>
<keyword evidence="4" id="KW-1185">Reference proteome</keyword>
<reference evidence="3 4" key="1">
    <citation type="submission" date="2019-02" db="EMBL/GenBank/DDBJ databases">
        <title>Deep-cultivation of Planctomycetes and their phenomic and genomic characterization uncovers novel biology.</title>
        <authorList>
            <person name="Wiegand S."/>
            <person name="Jogler M."/>
            <person name="Boedeker C."/>
            <person name="Pinto D."/>
            <person name="Vollmers J."/>
            <person name="Rivas-Marin E."/>
            <person name="Kohn T."/>
            <person name="Peeters S.H."/>
            <person name="Heuer A."/>
            <person name="Rast P."/>
            <person name="Oberbeckmann S."/>
            <person name="Bunk B."/>
            <person name="Jeske O."/>
            <person name="Meyerdierks A."/>
            <person name="Storesund J.E."/>
            <person name="Kallscheuer N."/>
            <person name="Luecker S."/>
            <person name="Lage O.M."/>
            <person name="Pohl T."/>
            <person name="Merkel B.J."/>
            <person name="Hornburger P."/>
            <person name="Mueller R.-W."/>
            <person name="Bruemmer F."/>
            <person name="Labrenz M."/>
            <person name="Spormann A.M."/>
            <person name="Op Den Camp H."/>
            <person name="Overmann J."/>
            <person name="Amann R."/>
            <person name="Jetten M.S.M."/>
            <person name="Mascher T."/>
            <person name="Medema M.H."/>
            <person name="Devos D.P."/>
            <person name="Kaster A.-K."/>
            <person name="Ovreas L."/>
            <person name="Rohde M."/>
            <person name="Galperin M.Y."/>
            <person name="Jogler C."/>
        </authorList>
    </citation>
    <scope>NUCLEOTIDE SEQUENCE [LARGE SCALE GENOMIC DNA]</scope>
    <source>
        <strain evidence="3 4">Enr8</strain>
    </source>
</reference>
<feature type="transmembrane region" description="Helical" evidence="2">
    <location>
        <begin position="544"/>
        <end position="569"/>
    </location>
</feature>
<gene>
    <name evidence="3" type="primary">swrC_2</name>
    <name evidence="3" type="ORF">Enr8_32070</name>
</gene>
<dbReference type="RefSeq" id="WP_146433200.1">
    <property type="nucleotide sequence ID" value="NZ_SJPF01000003.1"/>
</dbReference>
<dbReference type="SUPFAM" id="SSF82693">
    <property type="entry name" value="Multidrug efflux transporter AcrB pore domain, PN1, PN2, PC1 and PC2 subdomains"/>
    <property type="match status" value="2"/>
</dbReference>
<dbReference type="Proteomes" id="UP000318878">
    <property type="component" value="Unassembled WGS sequence"/>
</dbReference>
<dbReference type="Gene3D" id="1.20.1640.10">
    <property type="entry name" value="Multidrug efflux transporter AcrB transmembrane domain"/>
    <property type="match status" value="2"/>
</dbReference>
<dbReference type="Gene3D" id="3.30.70.1430">
    <property type="entry name" value="Multidrug efflux transporter AcrB pore domain"/>
    <property type="match status" value="2"/>
</dbReference>
<feature type="transmembrane region" description="Helical" evidence="2">
    <location>
        <begin position="894"/>
        <end position="912"/>
    </location>
</feature>
<dbReference type="PANTHER" id="PTHR32063:SF33">
    <property type="entry name" value="RND SUPERFAMILY EFFLUX PUMP PERMEASE COMPONENT"/>
    <property type="match status" value="1"/>
</dbReference>
<evidence type="ECO:0000256" key="1">
    <source>
        <dbReference type="SAM" id="MobiDB-lite"/>
    </source>
</evidence>
<dbReference type="InterPro" id="IPR001036">
    <property type="entry name" value="Acrflvin-R"/>
</dbReference>
<feature type="transmembrane region" description="Helical" evidence="2">
    <location>
        <begin position="924"/>
        <end position="943"/>
    </location>
</feature>
<dbReference type="PRINTS" id="PR00702">
    <property type="entry name" value="ACRIFLAVINRP"/>
</dbReference>
<organism evidence="3 4">
    <name type="scientific">Blastopirellula retiformator</name>
    <dbReference type="NCBI Taxonomy" id="2527970"/>
    <lineage>
        <taxon>Bacteria</taxon>
        <taxon>Pseudomonadati</taxon>
        <taxon>Planctomycetota</taxon>
        <taxon>Planctomycetia</taxon>
        <taxon>Pirellulales</taxon>
        <taxon>Pirellulaceae</taxon>
        <taxon>Blastopirellula</taxon>
    </lineage>
</organism>
<evidence type="ECO:0000256" key="2">
    <source>
        <dbReference type="SAM" id="Phobius"/>
    </source>
</evidence>
<dbReference type="SUPFAM" id="SSF82714">
    <property type="entry name" value="Multidrug efflux transporter AcrB TolC docking domain, DN and DC subdomains"/>
    <property type="match status" value="2"/>
</dbReference>
<dbReference type="GO" id="GO:0042910">
    <property type="term" value="F:xenobiotic transmembrane transporter activity"/>
    <property type="evidence" value="ECO:0007669"/>
    <property type="project" value="TreeGrafter"/>
</dbReference>
<keyword evidence="2" id="KW-0472">Membrane</keyword>
<dbReference type="SUPFAM" id="SSF82866">
    <property type="entry name" value="Multidrug efflux transporter AcrB transmembrane domain"/>
    <property type="match status" value="2"/>
</dbReference>